<proteinExistence type="predicted"/>
<reference evidence="1 2" key="1">
    <citation type="submission" date="2018-05" db="EMBL/GenBank/DDBJ databases">
        <title>Genomic Encyclopedia of Type Strains, Phase IV (KMG-IV): sequencing the most valuable type-strain genomes for metagenomic binning, comparative biology and taxonomic classification.</title>
        <authorList>
            <person name="Goeker M."/>
        </authorList>
    </citation>
    <scope>NUCLEOTIDE SEQUENCE [LARGE SCALE GENOMIC DNA]</scope>
    <source>
        <strain evidence="1 2">DSM 2626</strain>
    </source>
</reference>
<dbReference type="AlphaFoldDB" id="A0A8E2W8F6"/>
<evidence type="ECO:0000313" key="2">
    <source>
        <dbReference type="Proteomes" id="UP000245631"/>
    </source>
</evidence>
<accession>A0A8E2W8F6</accession>
<protein>
    <submittedName>
        <fullName evidence="1">Uncharacterized protein</fullName>
    </submittedName>
</protein>
<gene>
    <name evidence="1" type="ORF">C8D77_1217</name>
</gene>
<dbReference type="EMBL" id="QGGH01000021">
    <property type="protein sequence ID" value="PWJ86828.1"/>
    <property type="molecule type" value="Genomic_DNA"/>
</dbReference>
<comment type="caution">
    <text evidence="1">The sequence shown here is derived from an EMBL/GenBank/DDBJ whole genome shotgun (WGS) entry which is preliminary data.</text>
</comment>
<name>A0A8E2W8F6_RHILI</name>
<evidence type="ECO:0000313" key="1">
    <source>
        <dbReference type="EMBL" id="PWJ86828.1"/>
    </source>
</evidence>
<dbReference type="Proteomes" id="UP000245631">
    <property type="component" value="Unassembled WGS sequence"/>
</dbReference>
<sequence>MGQAVTETIELPRQSDGTGFYLHFTGGFRAANLAEGGWRIEPVFVNDKPCATGPLTMAQLQLLTTQNKFRAVAFQRLGWMDGVYHSAWAPIVPEKANHSEGPAELWRNIAGNISRPRTKELFESAKHPAEEEIAKALDDQHPVEALASYVSLSLRSMDISVEQIAEHYHEQLVNHMAAGRVDGQRSANTLSQTLYAHVHSFFLHLGAARDYLGALIAHRIGLDHAKIDSMARLVGQLRQATLPKDALLELLFAGGDIAAHPQKPGNFAVAGWMQEVTSIRNELVHKRPYGSKFKERFGWVVPTQKEAGLYRYFRPLNLNGSREHDVFEVIRHHYARCNDLMHKSARASGNNAAMTHITDKDMISLKIRRGGEASG</sequence>
<organism evidence="1 2">
    <name type="scientific">Rhizobium loti</name>
    <name type="common">Mesorhizobium loti</name>
    <dbReference type="NCBI Taxonomy" id="381"/>
    <lineage>
        <taxon>Bacteria</taxon>
        <taxon>Pseudomonadati</taxon>
        <taxon>Pseudomonadota</taxon>
        <taxon>Alphaproteobacteria</taxon>
        <taxon>Hyphomicrobiales</taxon>
        <taxon>Phyllobacteriaceae</taxon>
        <taxon>Mesorhizobium</taxon>
    </lineage>
</organism>